<dbReference type="SMART" id="SM00360">
    <property type="entry name" value="RRM"/>
    <property type="match status" value="1"/>
</dbReference>
<proteinExistence type="predicted"/>
<dbReference type="Ensembl" id="ENSMCST00000018771.1">
    <property type="protein sequence ID" value="ENSMCSP00000018310.1"/>
    <property type="gene ID" value="ENSMCSG00000012849.1"/>
</dbReference>
<evidence type="ECO:0000313" key="4">
    <source>
        <dbReference type="Ensembl" id="ENSMCSP00000018310.1"/>
    </source>
</evidence>
<dbReference type="Proteomes" id="UP000694560">
    <property type="component" value="Unplaced"/>
</dbReference>
<feature type="domain" description="RRM" evidence="3">
    <location>
        <begin position="82"/>
        <end position="160"/>
    </location>
</feature>
<name>A0A8C5UF54_9PASS</name>
<dbReference type="Gene3D" id="3.30.70.330">
    <property type="match status" value="1"/>
</dbReference>
<dbReference type="SUPFAM" id="SSF54928">
    <property type="entry name" value="RNA-binding domain, RBD"/>
    <property type="match status" value="1"/>
</dbReference>
<dbReference type="GO" id="GO:0003723">
    <property type="term" value="F:RNA binding"/>
    <property type="evidence" value="ECO:0007669"/>
    <property type="project" value="UniProtKB-UniRule"/>
</dbReference>
<evidence type="ECO:0000313" key="5">
    <source>
        <dbReference type="Proteomes" id="UP000694560"/>
    </source>
</evidence>
<dbReference type="Pfam" id="PF14709">
    <property type="entry name" value="DND1_DSRM"/>
    <property type="match status" value="1"/>
</dbReference>
<dbReference type="AlphaFoldDB" id="A0A8C5UF54"/>
<dbReference type="InterPro" id="IPR035979">
    <property type="entry name" value="RBD_domain_sf"/>
</dbReference>
<dbReference type="PANTHER" id="PTHR21245">
    <property type="entry name" value="HETEROGENEOUS NUCLEAR RIBONUCLEOPROTEIN"/>
    <property type="match status" value="1"/>
</dbReference>
<sequence>MGHLGSVLQPPLPAPSSCCLFFGFPSPCRALGNCWLLCALTNKMSLLAWEQETGIRLVQVNGQRRYGGPPPGWVGDPPPASTEVFIGRLPQDVYEDTLIPLFGSVGRLYEFRLMMTFSGLNRGFAYARYSSELEASKAISTFHHFQVRRGCTIKVCWSTQKCELVMDGLAAWMSQQKLEAVLQTVTEGILCVTLHVSLFQRGAKLAVLKYRSHKAAAMAKKTLMEVNLGLGEAVQMVYWLDPVLRRKLSHCEEEPSPSSSLVYEGRSLAVPRPVALPPSQQNVMENMSTPLFVSKCVQVDPDGCQRFWNQVVIPGGPEPIAGFVWVPQGSQGQRQDEEAKVAEALHFLQLPGEVTDVLWAGGAAV</sequence>
<reference evidence="4" key="1">
    <citation type="submission" date="2025-08" db="UniProtKB">
        <authorList>
            <consortium name="Ensembl"/>
        </authorList>
    </citation>
    <scope>IDENTIFICATION</scope>
</reference>
<accession>A0A8C5UF54</accession>
<organism evidence="4 5">
    <name type="scientific">Malurus cyaneus samueli</name>
    <dbReference type="NCBI Taxonomy" id="2593467"/>
    <lineage>
        <taxon>Eukaryota</taxon>
        <taxon>Metazoa</taxon>
        <taxon>Chordata</taxon>
        <taxon>Craniata</taxon>
        <taxon>Vertebrata</taxon>
        <taxon>Euteleostomi</taxon>
        <taxon>Archelosauria</taxon>
        <taxon>Archosauria</taxon>
        <taxon>Dinosauria</taxon>
        <taxon>Saurischia</taxon>
        <taxon>Theropoda</taxon>
        <taxon>Coelurosauria</taxon>
        <taxon>Aves</taxon>
        <taxon>Neognathae</taxon>
        <taxon>Neoaves</taxon>
        <taxon>Telluraves</taxon>
        <taxon>Australaves</taxon>
        <taxon>Passeriformes</taxon>
        <taxon>Meliphagoidea</taxon>
        <taxon>Maluridae</taxon>
        <taxon>Malurus</taxon>
    </lineage>
</organism>
<evidence type="ECO:0000256" key="1">
    <source>
        <dbReference type="ARBA" id="ARBA00022884"/>
    </source>
</evidence>
<dbReference type="InterPro" id="IPR012677">
    <property type="entry name" value="Nucleotide-bd_a/b_plait_sf"/>
</dbReference>
<dbReference type="OrthoDB" id="3800936at2759"/>
<dbReference type="PROSITE" id="PS50102">
    <property type="entry name" value="RRM"/>
    <property type="match status" value="1"/>
</dbReference>
<keyword evidence="1 2" id="KW-0694">RNA-binding</keyword>
<dbReference type="Pfam" id="PF00076">
    <property type="entry name" value="RRM_1"/>
    <property type="match status" value="1"/>
</dbReference>
<dbReference type="InterPro" id="IPR000504">
    <property type="entry name" value="RRM_dom"/>
</dbReference>
<reference evidence="4" key="2">
    <citation type="submission" date="2025-09" db="UniProtKB">
        <authorList>
            <consortium name="Ensembl"/>
        </authorList>
    </citation>
    <scope>IDENTIFICATION</scope>
</reference>
<protein>
    <submittedName>
        <fullName evidence="4">DND microRNA-mediated repression inhibitor 1</fullName>
    </submittedName>
</protein>
<evidence type="ECO:0000259" key="3">
    <source>
        <dbReference type="PROSITE" id="PS50102"/>
    </source>
</evidence>
<keyword evidence="5" id="KW-1185">Reference proteome</keyword>
<evidence type="ECO:0000256" key="2">
    <source>
        <dbReference type="PROSITE-ProRule" id="PRU00176"/>
    </source>
</evidence>